<reference evidence="2 3" key="1">
    <citation type="submission" date="2018-02" db="EMBL/GenBank/DDBJ databases">
        <title>Genome sequence of the basidiomycete white-rot fungus Phlebia centrifuga.</title>
        <authorList>
            <person name="Granchi Z."/>
            <person name="Peng M."/>
            <person name="de Vries R.P."/>
            <person name="Hilden K."/>
            <person name="Makela M.R."/>
            <person name="Grigoriev I."/>
            <person name="Riley R."/>
        </authorList>
    </citation>
    <scope>NUCLEOTIDE SEQUENCE [LARGE SCALE GENOMIC DNA]</scope>
    <source>
        <strain evidence="2 3">FBCC195</strain>
    </source>
</reference>
<organism evidence="2 3">
    <name type="scientific">Hermanssonia centrifuga</name>
    <dbReference type="NCBI Taxonomy" id="98765"/>
    <lineage>
        <taxon>Eukaryota</taxon>
        <taxon>Fungi</taxon>
        <taxon>Dikarya</taxon>
        <taxon>Basidiomycota</taxon>
        <taxon>Agaricomycotina</taxon>
        <taxon>Agaricomycetes</taxon>
        <taxon>Polyporales</taxon>
        <taxon>Meruliaceae</taxon>
        <taxon>Hermanssonia</taxon>
    </lineage>
</organism>
<gene>
    <name evidence="2" type="ORF">PHLCEN_2v3051</name>
</gene>
<protein>
    <submittedName>
        <fullName evidence="2">Uncharacterized protein</fullName>
    </submittedName>
</protein>
<evidence type="ECO:0000256" key="1">
    <source>
        <dbReference type="SAM" id="MobiDB-lite"/>
    </source>
</evidence>
<sequence length="98" mass="10394">MKKLFGRDKPKLAKPVPGSKDSVTSGALTAPPEVPSSIFLLPFAPVVLIDSRMAAFMLNSIIRKTAILCVSHPMSTGTLYLTKAGFTASSVQCRGTEV</sequence>
<dbReference type="AlphaFoldDB" id="A0A2R6R777"/>
<dbReference type="Proteomes" id="UP000186601">
    <property type="component" value="Unassembled WGS sequence"/>
</dbReference>
<name>A0A2R6R777_9APHY</name>
<evidence type="ECO:0000313" key="2">
    <source>
        <dbReference type="EMBL" id="PSS22624.1"/>
    </source>
</evidence>
<dbReference type="EMBL" id="MLYV02000272">
    <property type="protein sequence ID" value="PSS22624.1"/>
    <property type="molecule type" value="Genomic_DNA"/>
</dbReference>
<proteinExistence type="predicted"/>
<evidence type="ECO:0000313" key="3">
    <source>
        <dbReference type="Proteomes" id="UP000186601"/>
    </source>
</evidence>
<comment type="caution">
    <text evidence="2">The sequence shown here is derived from an EMBL/GenBank/DDBJ whole genome shotgun (WGS) entry which is preliminary data.</text>
</comment>
<keyword evidence="3" id="KW-1185">Reference proteome</keyword>
<accession>A0A2R6R777</accession>
<feature type="compositionally biased region" description="Basic and acidic residues" evidence="1">
    <location>
        <begin position="1"/>
        <end position="11"/>
    </location>
</feature>
<feature type="region of interest" description="Disordered" evidence="1">
    <location>
        <begin position="1"/>
        <end position="28"/>
    </location>
</feature>